<feature type="domain" description="C2H2-type" evidence="10">
    <location>
        <begin position="193"/>
        <end position="221"/>
    </location>
</feature>
<comment type="subcellular location">
    <subcellularLocation>
        <location evidence="1">Nucleus</location>
    </subcellularLocation>
</comment>
<evidence type="ECO:0000256" key="6">
    <source>
        <dbReference type="ARBA" id="ARBA00022833"/>
    </source>
</evidence>
<proteinExistence type="inferred from homology"/>
<keyword evidence="3" id="KW-0479">Metal-binding</keyword>
<dbReference type="GO" id="GO:0000978">
    <property type="term" value="F:RNA polymerase II cis-regulatory region sequence-specific DNA binding"/>
    <property type="evidence" value="ECO:0007669"/>
    <property type="project" value="TreeGrafter"/>
</dbReference>
<evidence type="ECO:0000256" key="1">
    <source>
        <dbReference type="ARBA" id="ARBA00004123"/>
    </source>
</evidence>
<keyword evidence="7" id="KW-0539">Nucleus</keyword>
<dbReference type="PANTHER" id="PTHR10032:SF272">
    <property type="entry name" value="OVO-LIKE ZINC FINGER 1A-RELATED"/>
    <property type="match status" value="1"/>
</dbReference>
<dbReference type="GO" id="GO:0045892">
    <property type="term" value="P:negative regulation of DNA-templated transcription"/>
    <property type="evidence" value="ECO:0007669"/>
    <property type="project" value="UniProtKB-ARBA"/>
</dbReference>
<dbReference type="InterPro" id="IPR036236">
    <property type="entry name" value="Znf_C2H2_sf"/>
</dbReference>
<dbReference type="GO" id="GO:0009913">
    <property type="term" value="P:epidermal cell differentiation"/>
    <property type="evidence" value="ECO:0007669"/>
    <property type="project" value="TreeGrafter"/>
</dbReference>
<dbReference type="AlphaFoldDB" id="A0A8C9S2K4"/>
<evidence type="ECO:0000256" key="7">
    <source>
        <dbReference type="ARBA" id="ARBA00023242"/>
    </source>
</evidence>
<dbReference type="FunFam" id="3.30.160.60:FF:000452">
    <property type="entry name" value="Transcription factor Ovo-like 2"/>
    <property type="match status" value="1"/>
</dbReference>
<evidence type="ECO:0000256" key="4">
    <source>
        <dbReference type="ARBA" id="ARBA00022737"/>
    </source>
</evidence>
<dbReference type="GeneID" id="108920274"/>
<evidence type="ECO:0000259" key="10">
    <source>
        <dbReference type="PROSITE" id="PS50157"/>
    </source>
</evidence>
<dbReference type="PROSITE" id="PS50157">
    <property type="entry name" value="ZINC_FINGER_C2H2_2"/>
    <property type="match status" value="3"/>
</dbReference>
<dbReference type="InterPro" id="IPR013087">
    <property type="entry name" value="Znf_C2H2_type"/>
</dbReference>
<protein>
    <submittedName>
        <fullName evidence="11">Ovo-like zinc finger 1b</fullName>
    </submittedName>
</protein>
<reference evidence="11" key="2">
    <citation type="submission" date="2025-08" db="UniProtKB">
        <authorList>
            <consortium name="Ensembl"/>
        </authorList>
    </citation>
    <scope>IDENTIFICATION</scope>
</reference>
<dbReference type="GO" id="GO:0000981">
    <property type="term" value="F:DNA-binding transcription factor activity, RNA polymerase II-specific"/>
    <property type="evidence" value="ECO:0007669"/>
    <property type="project" value="TreeGrafter"/>
</dbReference>
<name>A0A8C9S2K4_SCLFO</name>
<gene>
    <name evidence="11" type="primary">ovol1b</name>
</gene>
<keyword evidence="6" id="KW-0862">Zinc</keyword>
<dbReference type="RefSeq" id="XP_018584414.1">
    <property type="nucleotide sequence ID" value="XM_018728898.2"/>
</dbReference>
<keyword evidence="4" id="KW-0677">Repeat</keyword>
<sequence length="303" mass="32938">MPRAFMVKKVSVSPGKRTWSQALEREIGTTYTPGVPLSGVQTAASPAESSPRCPTWLEHIKCSGHVPVAELPSCSALAEEGPDPGGQADDVCANFFRPKIKVTTGEMDMVTRDSGLSTAPVSTPAVPPDVSPGPPVLACQVCQKVFRVQRMLKRHQKCHSETKKHLCNYCGKGFNDTFDLKRHVRTHTGVRPYKCSHCERGFTQRCSLESHLRKIHGIAQPYGYKERRSKLYVCEECGLTALVRDTLRRHLLAAHPHSASAAVAARGGHPAREKGREEMSMSSPASENGLDSDGTAGPGEGKE</sequence>
<dbReference type="GO" id="GO:0051241">
    <property type="term" value="P:negative regulation of multicellular organismal process"/>
    <property type="evidence" value="ECO:0007669"/>
    <property type="project" value="UniProtKB-ARBA"/>
</dbReference>
<dbReference type="InterPro" id="IPR027756">
    <property type="entry name" value="Ovo-like"/>
</dbReference>
<dbReference type="CTD" id="100534921"/>
<dbReference type="PANTHER" id="PTHR10032">
    <property type="entry name" value="ZINC FINGER PROTEIN WITH KRAB AND SCAN DOMAINS"/>
    <property type="match status" value="1"/>
</dbReference>
<feature type="domain" description="C2H2-type" evidence="10">
    <location>
        <begin position="165"/>
        <end position="192"/>
    </location>
</feature>
<dbReference type="OrthoDB" id="6508643at2759"/>
<dbReference type="GeneTree" id="ENSGT00940000165739"/>
<evidence type="ECO:0000256" key="8">
    <source>
        <dbReference type="PROSITE-ProRule" id="PRU00042"/>
    </source>
</evidence>
<keyword evidence="12" id="KW-1185">Reference proteome</keyword>
<dbReference type="GO" id="GO:0005634">
    <property type="term" value="C:nucleus"/>
    <property type="evidence" value="ECO:0007669"/>
    <property type="project" value="UniProtKB-SubCell"/>
</dbReference>
<dbReference type="GO" id="GO:0045616">
    <property type="term" value="P:regulation of keratinocyte differentiation"/>
    <property type="evidence" value="ECO:0007669"/>
    <property type="project" value="UniProtKB-ARBA"/>
</dbReference>
<dbReference type="SUPFAM" id="SSF57667">
    <property type="entry name" value="beta-beta-alpha zinc fingers"/>
    <property type="match status" value="2"/>
</dbReference>
<feature type="compositionally biased region" description="Low complexity" evidence="9">
    <location>
        <begin position="256"/>
        <end position="268"/>
    </location>
</feature>
<dbReference type="Gene3D" id="3.30.160.60">
    <property type="entry name" value="Classic Zinc Finger"/>
    <property type="match status" value="2"/>
</dbReference>
<evidence type="ECO:0000256" key="5">
    <source>
        <dbReference type="ARBA" id="ARBA00022771"/>
    </source>
</evidence>
<feature type="region of interest" description="Disordered" evidence="9">
    <location>
        <begin position="256"/>
        <end position="303"/>
    </location>
</feature>
<feature type="compositionally biased region" description="Basic and acidic residues" evidence="9">
    <location>
        <begin position="270"/>
        <end position="279"/>
    </location>
</feature>
<dbReference type="GO" id="GO:0045596">
    <property type="term" value="P:negative regulation of cell differentiation"/>
    <property type="evidence" value="ECO:0007669"/>
    <property type="project" value="UniProtKB-ARBA"/>
</dbReference>
<evidence type="ECO:0000313" key="11">
    <source>
        <dbReference type="Ensembl" id="ENSSFOP00015028549.2"/>
    </source>
</evidence>
<dbReference type="Proteomes" id="UP000694397">
    <property type="component" value="Chromosome 21"/>
</dbReference>
<dbReference type="Ensembl" id="ENSSFOT00015028872.2">
    <property type="protein sequence ID" value="ENSSFOP00015028549.2"/>
    <property type="gene ID" value="ENSSFOG00015018328.2"/>
</dbReference>
<evidence type="ECO:0000256" key="2">
    <source>
        <dbReference type="ARBA" id="ARBA00006991"/>
    </source>
</evidence>
<dbReference type="GO" id="GO:0010837">
    <property type="term" value="P:regulation of keratinocyte proliferation"/>
    <property type="evidence" value="ECO:0007669"/>
    <property type="project" value="UniProtKB-ARBA"/>
</dbReference>
<dbReference type="GO" id="GO:0008270">
    <property type="term" value="F:zinc ion binding"/>
    <property type="evidence" value="ECO:0007669"/>
    <property type="project" value="UniProtKB-KW"/>
</dbReference>
<dbReference type="GO" id="GO:0009968">
    <property type="term" value="P:negative regulation of signal transduction"/>
    <property type="evidence" value="ECO:0007669"/>
    <property type="project" value="UniProtKB-ARBA"/>
</dbReference>
<reference evidence="11 12" key="1">
    <citation type="submission" date="2019-04" db="EMBL/GenBank/DDBJ databases">
        <authorList>
            <consortium name="Wellcome Sanger Institute Data Sharing"/>
        </authorList>
    </citation>
    <scope>NUCLEOTIDE SEQUENCE [LARGE SCALE GENOMIC DNA]</scope>
</reference>
<dbReference type="PROSITE" id="PS00028">
    <property type="entry name" value="ZINC_FINGER_C2H2_1"/>
    <property type="match status" value="3"/>
</dbReference>
<dbReference type="Pfam" id="PF00096">
    <property type="entry name" value="zf-C2H2"/>
    <property type="match status" value="1"/>
</dbReference>
<dbReference type="SMART" id="SM00355">
    <property type="entry name" value="ZnF_C2H2"/>
    <property type="match status" value="4"/>
</dbReference>
<evidence type="ECO:0000313" key="12">
    <source>
        <dbReference type="Proteomes" id="UP000694397"/>
    </source>
</evidence>
<dbReference type="Pfam" id="PF13894">
    <property type="entry name" value="zf-C2H2_4"/>
    <property type="match status" value="1"/>
</dbReference>
<evidence type="ECO:0000256" key="9">
    <source>
        <dbReference type="SAM" id="MobiDB-lite"/>
    </source>
</evidence>
<dbReference type="KEGG" id="sfm:108920274"/>
<reference evidence="11" key="3">
    <citation type="submission" date="2025-09" db="UniProtKB">
        <authorList>
            <consortium name="Ensembl"/>
        </authorList>
    </citation>
    <scope>IDENTIFICATION</scope>
</reference>
<accession>A0A8C9S2K4</accession>
<keyword evidence="5 8" id="KW-0863">Zinc-finger</keyword>
<evidence type="ECO:0000256" key="3">
    <source>
        <dbReference type="ARBA" id="ARBA00022723"/>
    </source>
</evidence>
<feature type="domain" description="C2H2-type" evidence="10">
    <location>
        <begin position="137"/>
        <end position="164"/>
    </location>
</feature>
<organism evidence="11 12">
    <name type="scientific">Scleropages formosus</name>
    <name type="common">Asian bonytongue</name>
    <name type="synonym">Osteoglossum formosum</name>
    <dbReference type="NCBI Taxonomy" id="113540"/>
    <lineage>
        <taxon>Eukaryota</taxon>
        <taxon>Metazoa</taxon>
        <taxon>Chordata</taxon>
        <taxon>Craniata</taxon>
        <taxon>Vertebrata</taxon>
        <taxon>Euteleostomi</taxon>
        <taxon>Actinopterygii</taxon>
        <taxon>Neopterygii</taxon>
        <taxon>Teleostei</taxon>
        <taxon>Osteoglossocephala</taxon>
        <taxon>Osteoglossomorpha</taxon>
        <taxon>Osteoglossiformes</taxon>
        <taxon>Osteoglossidae</taxon>
        <taxon>Scleropages</taxon>
    </lineage>
</organism>
<comment type="similarity">
    <text evidence="2">Belongs to the krueppel C2H2-type zinc-finger protein family.</text>
</comment>
<dbReference type="FunFam" id="3.30.160.60:FF:001250">
    <property type="entry name" value="putative transcription factor ovo-like protein 3"/>
    <property type="match status" value="1"/>
</dbReference>